<dbReference type="Proteomes" id="UP000250416">
    <property type="component" value="Unassembled WGS sequence"/>
</dbReference>
<dbReference type="SUPFAM" id="SSF51604">
    <property type="entry name" value="Enolase C-terminal domain-like"/>
    <property type="match status" value="1"/>
</dbReference>
<protein>
    <submittedName>
        <fullName evidence="3">Mandelate racemase</fullName>
        <ecNumber evidence="3">5.1.1.-</ecNumber>
        <ecNumber evidence="3">5.5.1.1</ecNumber>
    </submittedName>
</protein>
<evidence type="ECO:0000313" key="4">
    <source>
        <dbReference type="Proteomes" id="UP000250416"/>
    </source>
</evidence>
<feature type="domain" description="Enolase C-terminal" evidence="2">
    <location>
        <begin position="10"/>
        <end position="107"/>
    </location>
</feature>
<keyword evidence="3" id="KW-0413">Isomerase</keyword>
<dbReference type="Gene3D" id="3.20.20.120">
    <property type="entry name" value="Enolase-like C-terminal domain"/>
    <property type="match status" value="1"/>
</dbReference>
<proteinExistence type="predicted"/>
<comment type="caution">
    <text evidence="3">The sequence shown here is derived from an EMBL/GenBank/DDBJ whole genome shotgun (WGS) entry which is preliminary data.</text>
</comment>
<dbReference type="EC" id="5.1.1.-" evidence="3"/>
<keyword evidence="1" id="KW-0479">Metal-binding</keyword>
<accession>A0AAE8NLN1</accession>
<dbReference type="PANTHER" id="PTHR48073">
    <property type="entry name" value="O-SUCCINYLBENZOATE SYNTHASE-RELATED"/>
    <property type="match status" value="1"/>
</dbReference>
<dbReference type="AlphaFoldDB" id="A0AAE8NLN1"/>
<evidence type="ECO:0000259" key="2">
    <source>
        <dbReference type="Pfam" id="PF13378"/>
    </source>
</evidence>
<dbReference type="GO" id="GO:0018849">
    <property type="term" value="F:muconate cycloisomerase activity"/>
    <property type="evidence" value="ECO:0007669"/>
    <property type="project" value="UniProtKB-EC"/>
</dbReference>
<dbReference type="PANTHER" id="PTHR48073:SF2">
    <property type="entry name" value="O-SUCCINYLBENZOATE SYNTHASE"/>
    <property type="match status" value="1"/>
</dbReference>
<dbReference type="EMBL" id="UARD01000056">
    <property type="protein sequence ID" value="SQA60666.1"/>
    <property type="molecule type" value="Genomic_DNA"/>
</dbReference>
<evidence type="ECO:0000256" key="1">
    <source>
        <dbReference type="ARBA" id="ARBA00022723"/>
    </source>
</evidence>
<dbReference type="InterPro" id="IPR036849">
    <property type="entry name" value="Enolase-like_C_sf"/>
</dbReference>
<name>A0AAE8NLN1_BURCE</name>
<dbReference type="GO" id="GO:0046872">
    <property type="term" value="F:metal ion binding"/>
    <property type="evidence" value="ECO:0007669"/>
    <property type="project" value="UniProtKB-KW"/>
</dbReference>
<organism evidence="3 4">
    <name type="scientific">Burkholderia cepacia</name>
    <name type="common">Pseudomonas cepacia</name>
    <dbReference type="NCBI Taxonomy" id="292"/>
    <lineage>
        <taxon>Bacteria</taxon>
        <taxon>Pseudomonadati</taxon>
        <taxon>Pseudomonadota</taxon>
        <taxon>Betaproteobacteria</taxon>
        <taxon>Burkholderiales</taxon>
        <taxon>Burkholderiaceae</taxon>
        <taxon>Burkholderia</taxon>
        <taxon>Burkholderia cepacia complex</taxon>
    </lineage>
</organism>
<evidence type="ECO:0000313" key="3">
    <source>
        <dbReference type="EMBL" id="SQA60666.1"/>
    </source>
</evidence>
<reference evidence="3 4" key="1">
    <citation type="submission" date="2018-06" db="EMBL/GenBank/DDBJ databases">
        <authorList>
            <consortium name="Pathogen Informatics"/>
            <person name="Doyle S."/>
        </authorList>
    </citation>
    <scope>NUCLEOTIDE SEQUENCE [LARGE SCALE GENOMIC DNA]</scope>
    <source>
        <strain evidence="3 4">NCTC10661</strain>
    </source>
</reference>
<gene>
    <name evidence="3" type="primary">ycjG</name>
    <name evidence="3" type="ORF">NCTC10661_06848</name>
</gene>
<dbReference type="Pfam" id="PF13378">
    <property type="entry name" value="MR_MLE_C"/>
    <property type="match status" value="1"/>
</dbReference>
<dbReference type="InterPro" id="IPR029065">
    <property type="entry name" value="Enolase_C-like"/>
</dbReference>
<sequence length="145" mass="15446">MNQLATWSVTMRELGVELIEQPLPAGSDTALSHFNRIVPICADESFTDPNDLSAIASRYDFVNIKLDKLGGLSSALVAATIAESHGLGIMLGCMIGTSLGMAPSTMLFDRATYIDVDGPSFLASDREPTLWCDGVVSAPRPALWG</sequence>
<dbReference type="EC" id="5.5.1.1" evidence="3"/>